<feature type="transmembrane region" description="Helical" evidence="6">
    <location>
        <begin position="51"/>
        <end position="73"/>
    </location>
</feature>
<keyword evidence="3 6" id="KW-0812">Transmembrane</keyword>
<comment type="similarity">
    <text evidence="2">Belongs to the membrane magnesium transporter (TC 1.A.67) family.</text>
</comment>
<evidence type="ECO:0000256" key="2">
    <source>
        <dbReference type="ARBA" id="ARBA00006109"/>
    </source>
</evidence>
<evidence type="ECO:0000256" key="1">
    <source>
        <dbReference type="ARBA" id="ARBA00004127"/>
    </source>
</evidence>
<evidence type="ECO:0000256" key="4">
    <source>
        <dbReference type="ARBA" id="ARBA00022989"/>
    </source>
</evidence>
<dbReference type="AlphaFoldDB" id="A0A7R9W276"/>
<dbReference type="GO" id="GO:0012505">
    <property type="term" value="C:endomembrane system"/>
    <property type="evidence" value="ECO:0007669"/>
    <property type="project" value="UniProtKB-SubCell"/>
</dbReference>
<accession>A0A7R9W276</accession>
<organism evidence="7">
    <name type="scientific">Pseudictyota dubia</name>
    <dbReference type="NCBI Taxonomy" id="2749911"/>
    <lineage>
        <taxon>Eukaryota</taxon>
        <taxon>Sar</taxon>
        <taxon>Stramenopiles</taxon>
        <taxon>Ochrophyta</taxon>
        <taxon>Bacillariophyta</taxon>
        <taxon>Mediophyceae</taxon>
        <taxon>Biddulphiophycidae</taxon>
        <taxon>Eupodiscales</taxon>
        <taxon>Odontellaceae</taxon>
        <taxon>Pseudictyota</taxon>
    </lineage>
</organism>
<evidence type="ECO:0000313" key="7">
    <source>
        <dbReference type="EMBL" id="CAD8312208.1"/>
    </source>
</evidence>
<evidence type="ECO:0008006" key="8">
    <source>
        <dbReference type="Google" id="ProtNLM"/>
    </source>
</evidence>
<keyword evidence="5 6" id="KW-0472">Membrane</keyword>
<keyword evidence="4 6" id="KW-1133">Transmembrane helix</keyword>
<proteinExistence type="inferred from homology"/>
<protein>
    <recommendedName>
        <fullName evidence="8">Membrane magnesium transporter</fullName>
    </recommendedName>
</protein>
<evidence type="ECO:0000256" key="6">
    <source>
        <dbReference type="SAM" id="Phobius"/>
    </source>
</evidence>
<reference evidence="7" key="1">
    <citation type="submission" date="2021-01" db="EMBL/GenBank/DDBJ databases">
        <authorList>
            <person name="Corre E."/>
            <person name="Pelletier E."/>
            <person name="Niang G."/>
            <person name="Scheremetjew M."/>
            <person name="Finn R."/>
            <person name="Kale V."/>
            <person name="Holt S."/>
            <person name="Cochrane G."/>
            <person name="Meng A."/>
            <person name="Brown T."/>
            <person name="Cohen L."/>
        </authorList>
    </citation>
    <scope>NUCLEOTIDE SEQUENCE</scope>
    <source>
        <strain evidence="7">CCMP147</strain>
    </source>
</reference>
<gene>
    <name evidence="7" type="ORF">TDUB1175_LOCUS10997</name>
</gene>
<evidence type="ECO:0000256" key="5">
    <source>
        <dbReference type="ARBA" id="ARBA00023136"/>
    </source>
</evidence>
<comment type="subcellular location">
    <subcellularLocation>
        <location evidence="1">Endomembrane system</location>
        <topology evidence="1">Multi-pass membrane protein</topology>
    </subcellularLocation>
</comment>
<dbReference type="Pfam" id="PF10270">
    <property type="entry name" value="MMgT"/>
    <property type="match status" value="1"/>
</dbReference>
<evidence type="ECO:0000256" key="3">
    <source>
        <dbReference type="ARBA" id="ARBA00022692"/>
    </source>
</evidence>
<name>A0A7R9W276_9STRA</name>
<sequence>MATFSLQSILSTVGALLVMHSTYSCLHYRSILLSAGDVPPGFSTTKPPSDVVIEVLVGFALCLIGQLACGPFLEVRASTRGREVAAPPYRTRDFDIYNNRGKALAKARKGKMT</sequence>
<dbReference type="EMBL" id="HBED01021975">
    <property type="protein sequence ID" value="CAD8312208.1"/>
    <property type="molecule type" value="Transcribed_RNA"/>
</dbReference>
<dbReference type="InterPro" id="IPR018937">
    <property type="entry name" value="MMgT"/>
</dbReference>